<keyword evidence="3" id="KW-0804">Transcription</keyword>
<keyword evidence="2" id="KW-0238">DNA-binding</keyword>
<organism evidence="5 6">
    <name type="scientific">Occultella aeris</name>
    <dbReference type="NCBI Taxonomy" id="2761496"/>
    <lineage>
        <taxon>Bacteria</taxon>
        <taxon>Bacillati</taxon>
        <taxon>Actinomycetota</taxon>
        <taxon>Actinomycetes</taxon>
        <taxon>Micrococcales</taxon>
        <taxon>Ruaniaceae</taxon>
        <taxon>Occultella</taxon>
    </lineage>
</organism>
<sequence>MTDIADRAGPARPRRVTLRQVADLAGVSTATVSYVLSGRRGGSEVSAETSERVRAAAAQLEYVPNQAARAVRTGRTDVVLLSLTMLADPWSQSVIDAVVPAVRDRGKTALVLPDSDWCTALDRVQADAVFIDAVTPAQTPRLRALARQLRLVAFSETLDPDGFDVVRSSDVPGCRIALAHLLTSHERIGSLTSVGSSGGRNVRHGVWEKAMQDAGLPHDDSLVAEFRGSSASAYRAAIDLLSRSDRPTAIYATTDFAAIAAVNAAQRLRLDVPGEVAVIGVGNARETELVSPSISSVGPRDLFTSLATLLTRRAQGDDSPGELHEFVWELFARESTTGTTDHMKASS</sequence>
<dbReference type="CDD" id="cd01392">
    <property type="entry name" value="HTH_LacI"/>
    <property type="match status" value="1"/>
</dbReference>
<evidence type="ECO:0000259" key="4">
    <source>
        <dbReference type="PROSITE" id="PS50932"/>
    </source>
</evidence>
<keyword evidence="6" id="KW-1185">Reference proteome</keyword>
<dbReference type="PANTHER" id="PTHR30146">
    <property type="entry name" value="LACI-RELATED TRANSCRIPTIONAL REPRESSOR"/>
    <property type="match status" value="1"/>
</dbReference>
<evidence type="ECO:0000256" key="1">
    <source>
        <dbReference type="ARBA" id="ARBA00023015"/>
    </source>
</evidence>
<proteinExistence type="predicted"/>
<dbReference type="InterPro" id="IPR000843">
    <property type="entry name" value="HTH_LacI"/>
</dbReference>
<accession>A0A7M4DDP3</accession>
<name>A0A7M4DDP3_9MICO</name>
<evidence type="ECO:0000313" key="5">
    <source>
        <dbReference type="EMBL" id="VZO34963.1"/>
    </source>
</evidence>
<dbReference type="Gene3D" id="1.10.260.40">
    <property type="entry name" value="lambda repressor-like DNA-binding domains"/>
    <property type="match status" value="1"/>
</dbReference>
<dbReference type="CDD" id="cd06267">
    <property type="entry name" value="PBP1_LacI_sugar_binding-like"/>
    <property type="match status" value="1"/>
</dbReference>
<feature type="domain" description="HTH lacI-type" evidence="4">
    <location>
        <begin position="16"/>
        <end position="73"/>
    </location>
</feature>
<dbReference type="PANTHER" id="PTHR30146:SF153">
    <property type="entry name" value="LACTOSE OPERON REPRESSOR"/>
    <property type="match status" value="1"/>
</dbReference>
<dbReference type="RefSeq" id="WP_156738810.1">
    <property type="nucleotide sequence ID" value="NZ_CACRYJ010000004.1"/>
</dbReference>
<protein>
    <submittedName>
        <fullName evidence="5">HTH-type transcriptional regulator DegA</fullName>
    </submittedName>
</protein>
<dbReference type="InterPro" id="IPR028082">
    <property type="entry name" value="Peripla_BP_I"/>
</dbReference>
<dbReference type="Proteomes" id="UP000419743">
    <property type="component" value="Unassembled WGS sequence"/>
</dbReference>
<evidence type="ECO:0000256" key="3">
    <source>
        <dbReference type="ARBA" id="ARBA00023163"/>
    </source>
</evidence>
<dbReference type="SUPFAM" id="SSF47413">
    <property type="entry name" value="lambda repressor-like DNA-binding domains"/>
    <property type="match status" value="1"/>
</dbReference>
<keyword evidence="1" id="KW-0805">Transcription regulation</keyword>
<dbReference type="GO" id="GO:0003700">
    <property type="term" value="F:DNA-binding transcription factor activity"/>
    <property type="evidence" value="ECO:0007669"/>
    <property type="project" value="TreeGrafter"/>
</dbReference>
<dbReference type="InterPro" id="IPR010982">
    <property type="entry name" value="Lambda_DNA-bd_dom_sf"/>
</dbReference>
<reference evidence="5 6" key="1">
    <citation type="submission" date="2019-11" db="EMBL/GenBank/DDBJ databases">
        <authorList>
            <person name="Criscuolo A."/>
        </authorList>
    </citation>
    <scope>NUCLEOTIDE SEQUENCE [LARGE SCALE GENOMIC DNA]</scope>
    <source>
        <strain evidence="5">CIP111667</strain>
    </source>
</reference>
<evidence type="ECO:0000313" key="6">
    <source>
        <dbReference type="Proteomes" id="UP000419743"/>
    </source>
</evidence>
<dbReference type="PROSITE" id="PS50932">
    <property type="entry name" value="HTH_LACI_2"/>
    <property type="match status" value="1"/>
</dbReference>
<dbReference type="SUPFAM" id="SSF53822">
    <property type="entry name" value="Periplasmic binding protein-like I"/>
    <property type="match status" value="1"/>
</dbReference>
<comment type="caution">
    <text evidence="5">The sequence shown here is derived from an EMBL/GenBank/DDBJ whole genome shotgun (WGS) entry which is preliminary data.</text>
</comment>
<dbReference type="InterPro" id="IPR046335">
    <property type="entry name" value="LacI/GalR-like_sensor"/>
</dbReference>
<evidence type="ECO:0000256" key="2">
    <source>
        <dbReference type="ARBA" id="ARBA00023125"/>
    </source>
</evidence>
<dbReference type="Pfam" id="PF00356">
    <property type="entry name" value="LacI"/>
    <property type="match status" value="1"/>
</dbReference>
<dbReference type="Pfam" id="PF13377">
    <property type="entry name" value="Peripla_BP_3"/>
    <property type="match status" value="1"/>
</dbReference>
<dbReference type="EMBL" id="CACRYJ010000004">
    <property type="protein sequence ID" value="VZO34963.1"/>
    <property type="molecule type" value="Genomic_DNA"/>
</dbReference>
<dbReference type="Gene3D" id="3.40.50.2300">
    <property type="match status" value="2"/>
</dbReference>
<dbReference type="SMART" id="SM00354">
    <property type="entry name" value="HTH_LACI"/>
    <property type="match status" value="1"/>
</dbReference>
<dbReference type="GO" id="GO:0000976">
    <property type="term" value="F:transcription cis-regulatory region binding"/>
    <property type="evidence" value="ECO:0007669"/>
    <property type="project" value="TreeGrafter"/>
</dbReference>
<gene>
    <name evidence="5" type="primary">degA_2</name>
    <name evidence="5" type="ORF">HALOF300_00232</name>
</gene>
<dbReference type="AlphaFoldDB" id="A0A7M4DDP3"/>